<evidence type="ECO:0000259" key="1">
    <source>
        <dbReference type="Pfam" id="PF00078"/>
    </source>
</evidence>
<dbReference type="InterPro" id="IPR043502">
    <property type="entry name" value="DNA/RNA_pol_sf"/>
</dbReference>
<evidence type="ECO:0000313" key="2">
    <source>
        <dbReference type="EMBL" id="KAK3225196.1"/>
    </source>
</evidence>
<dbReference type="AlphaFoldDB" id="A0AAE0AVT4"/>
<dbReference type="CDD" id="cd01650">
    <property type="entry name" value="RT_nLTR_like"/>
    <property type="match status" value="1"/>
</dbReference>
<dbReference type="PANTHER" id="PTHR46890:SF48">
    <property type="entry name" value="RNA-DIRECTED DNA POLYMERASE"/>
    <property type="match status" value="1"/>
</dbReference>
<keyword evidence="3" id="KW-1185">Reference proteome</keyword>
<dbReference type="InterPro" id="IPR052343">
    <property type="entry name" value="Retrotransposon-Effector_Assoc"/>
</dbReference>
<dbReference type="InterPro" id="IPR000477">
    <property type="entry name" value="RT_dom"/>
</dbReference>
<organism evidence="2 3">
    <name type="scientific">Dipteronia sinensis</name>
    <dbReference type="NCBI Taxonomy" id="43782"/>
    <lineage>
        <taxon>Eukaryota</taxon>
        <taxon>Viridiplantae</taxon>
        <taxon>Streptophyta</taxon>
        <taxon>Embryophyta</taxon>
        <taxon>Tracheophyta</taxon>
        <taxon>Spermatophyta</taxon>
        <taxon>Magnoliopsida</taxon>
        <taxon>eudicotyledons</taxon>
        <taxon>Gunneridae</taxon>
        <taxon>Pentapetalae</taxon>
        <taxon>rosids</taxon>
        <taxon>malvids</taxon>
        <taxon>Sapindales</taxon>
        <taxon>Sapindaceae</taxon>
        <taxon>Hippocastanoideae</taxon>
        <taxon>Acereae</taxon>
        <taxon>Dipteronia</taxon>
    </lineage>
</organism>
<dbReference type="Proteomes" id="UP001281410">
    <property type="component" value="Unassembled WGS sequence"/>
</dbReference>
<dbReference type="Pfam" id="PF00078">
    <property type="entry name" value="RVT_1"/>
    <property type="match status" value="1"/>
</dbReference>
<accession>A0AAE0AVT4</accession>
<feature type="domain" description="Reverse transcriptase" evidence="1">
    <location>
        <begin position="77"/>
        <end position="175"/>
    </location>
</feature>
<dbReference type="SUPFAM" id="SSF56672">
    <property type="entry name" value="DNA/RNA polymerases"/>
    <property type="match status" value="1"/>
</dbReference>
<sequence>MKPFTCDEIKCAVFDMGPAKAPGPDGFHAVFFQKFWDIVRTKVSHTCLKVLNREESIKKFNDTNVVLILKIKSLGSLKNFRPVSLCSVVYKIITKTLANRLKLVLQDIIDPCQSAFVPGRLIFDNVLTSYELLHSITQRKSGKIGWAAIKLDLSKAYDRVEWRFLETVMKKLGFSVECGEWGSHRWGRRSVASAPFLLSSYYPNLRKEVMVADFIDKQRHCWYMRKLQEFFLNIDIELILSIPVSTRDRDDFLMWHFDKKGIYSVKSGYKLAVEAKGEDLGLSSIQKGE</sequence>
<dbReference type="EMBL" id="JANJYJ010000002">
    <property type="protein sequence ID" value="KAK3225196.1"/>
    <property type="molecule type" value="Genomic_DNA"/>
</dbReference>
<gene>
    <name evidence="2" type="ORF">Dsin_005058</name>
</gene>
<protein>
    <recommendedName>
        <fullName evidence="1">Reverse transcriptase domain-containing protein</fullName>
    </recommendedName>
</protein>
<name>A0AAE0AVT4_9ROSI</name>
<reference evidence="2" key="1">
    <citation type="journal article" date="2023" name="Plant J.">
        <title>Genome sequences and population genomics provide insights into the demographic history, inbreeding, and mutation load of two 'living fossil' tree species of Dipteronia.</title>
        <authorList>
            <person name="Feng Y."/>
            <person name="Comes H.P."/>
            <person name="Chen J."/>
            <person name="Zhu S."/>
            <person name="Lu R."/>
            <person name="Zhang X."/>
            <person name="Li P."/>
            <person name="Qiu J."/>
            <person name="Olsen K.M."/>
            <person name="Qiu Y."/>
        </authorList>
    </citation>
    <scope>NUCLEOTIDE SEQUENCE</scope>
    <source>
        <strain evidence="2">NBL</strain>
    </source>
</reference>
<evidence type="ECO:0000313" key="3">
    <source>
        <dbReference type="Proteomes" id="UP001281410"/>
    </source>
</evidence>
<comment type="caution">
    <text evidence="2">The sequence shown here is derived from an EMBL/GenBank/DDBJ whole genome shotgun (WGS) entry which is preliminary data.</text>
</comment>
<dbReference type="PANTHER" id="PTHR46890">
    <property type="entry name" value="NON-LTR RETROLELEMENT REVERSE TRANSCRIPTASE-LIKE PROTEIN-RELATED"/>
    <property type="match status" value="1"/>
</dbReference>
<proteinExistence type="predicted"/>